<comment type="caution">
    <text evidence="5">The sequence shown here is derived from an EMBL/GenBank/DDBJ whole genome shotgun (WGS) entry which is preliminary data.</text>
</comment>
<keyword evidence="2" id="KW-0732">Signal</keyword>
<dbReference type="RefSeq" id="WP_122920521.1">
    <property type="nucleotide sequence ID" value="NZ_RHHQ01000021.1"/>
</dbReference>
<dbReference type="PROSITE" id="PS51257">
    <property type="entry name" value="PROKAR_LIPOPROTEIN"/>
    <property type="match status" value="1"/>
</dbReference>
<evidence type="ECO:0000259" key="4">
    <source>
        <dbReference type="Pfam" id="PF25989"/>
    </source>
</evidence>
<evidence type="ECO:0000313" key="5">
    <source>
        <dbReference type="EMBL" id="RNB81987.1"/>
    </source>
</evidence>
<keyword evidence="6" id="KW-1185">Reference proteome</keyword>
<dbReference type="GO" id="GO:0015562">
    <property type="term" value="F:efflux transmembrane transporter activity"/>
    <property type="evidence" value="ECO:0007669"/>
    <property type="project" value="TreeGrafter"/>
</dbReference>
<organism evidence="5 6">
    <name type="scientific">Brevibacillus fluminis</name>
    <dbReference type="NCBI Taxonomy" id="511487"/>
    <lineage>
        <taxon>Bacteria</taxon>
        <taxon>Bacillati</taxon>
        <taxon>Bacillota</taxon>
        <taxon>Bacilli</taxon>
        <taxon>Bacillales</taxon>
        <taxon>Paenibacillaceae</taxon>
        <taxon>Brevibacillus</taxon>
    </lineage>
</organism>
<dbReference type="SUPFAM" id="SSF111369">
    <property type="entry name" value="HlyD-like secretion proteins"/>
    <property type="match status" value="2"/>
</dbReference>
<dbReference type="Pfam" id="PF25989">
    <property type="entry name" value="YknX_C"/>
    <property type="match status" value="1"/>
</dbReference>
<dbReference type="Gene3D" id="2.40.420.20">
    <property type="match status" value="1"/>
</dbReference>
<gene>
    <name evidence="5" type="ORF">EDM56_24280</name>
</gene>
<dbReference type="Proteomes" id="UP000271031">
    <property type="component" value="Unassembled WGS sequence"/>
</dbReference>
<reference evidence="5 6" key="1">
    <citation type="submission" date="2018-10" db="EMBL/GenBank/DDBJ databases">
        <title>Phylogenomics of Brevibacillus.</title>
        <authorList>
            <person name="Dunlap C."/>
        </authorList>
    </citation>
    <scope>NUCLEOTIDE SEQUENCE [LARGE SCALE GENOMIC DNA]</scope>
    <source>
        <strain evidence="5 6">JCM 15716</strain>
    </source>
</reference>
<dbReference type="GO" id="GO:1990281">
    <property type="term" value="C:efflux pump complex"/>
    <property type="evidence" value="ECO:0007669"/>
    <property type="project" value="TreeGrafter"/>
</dbReference>
<dbReference type="Pfam" id="PF25881">
    <property type="entry name" value="HH_YBHG"/>
    <property type="match status" value="1"/>
</dbReference>
<dbReference type="EMBL" id="RHHQ01000021">
    <property type="protein sequence ID" value="RNB81987.1"/>
    <property type="molecule type" value="Genomic_DNA"/>
</dbReference>
<protein>
    <submittedName>
        <fullName evidence="5">Efflux RND transporter periplasmic adaptor subunit</fullName>
    </submittedName>
</protein>
<dbReference type="NCBIfam" id="TIGR01730">
    <property type="entry name" value="RND_mfp"/>
    <property type="match status" value="1"/>
</dbReference>
<dbReference type="InterPro" id="IPR059052">
    <property type="entry name" value="HH_YbhG-like"/>
</dbReference>
<dbReference type="PANTHER" id="PTHR30469">
    <property type="entry name" value="MULTIDRUG RESISTANCE PROTEIN MDTA"/>
    <property type="match status" value="1"/>
</dbReference>
<feature type="domain" description="YbhG-like alpha-helical hairpin" evidence="3">
    <location>
        <begin position="95"/>
        <end position="216"/>
    </location>
</feature>
<evidence type="ECO:0000256" key="2">
    <source>
        <dbReference type="SAM" id="SignalP"/>
    </source>
</evidence>
<feature type="domain" description="YknX-like C-terminal permuted SH3-like" evidence="4">
    <location>
        <begin position="340"/>
        <end position="406"/>
    </location>
</feature>
<feature type="signal peptide" evidence="2">
    <location>
        <begin position="1"/>
        <end position="21"/>
    </location>
</feature>
<evidence type="ECO:0000256" key="1">
    <source>
        <dbReference type="ARBA" id="ARBA00009477"/>
    </source>
</evidence>
<dbReference type="AlphaFoldDB" id="A0A3M8D3F2"/>
<evidence type="ECO:0000259" key="3">
    <source>
        <dbReference type="Pfam" id="PF25881"/>
    </source>
</evidence>
<feature type="chain" id="PRO_5038676528" evidence="2">
    <location>
        <begin position="22"/>
        <end position="413"/>
    </location>
</feature>
<name>A0A3M8D3F2_9BACL</name>
<dbReference type="OrthoDB" id="9813047at2"/>
<evidence type="ECO:0000313" key="6">
    <source>
        <dbReference type="Proteomes" id="UP000271031"/>
    </source>
</evidence>
<dbReference type="Gene3D" id="2.40.50.100">
    <property type="match status" value="1"/>
</dbReference>
<dbReference type="Gene3D" id="2.40.30.170">
    <property type="match status" value="1"/>
</dbReference>
<dbReference type="InterPro" id="IPR058637">
    <property type="entry name" value="YknX-like_C"/>
</dbReference>
<dbReference type="InterPro" id="IPR006143">
    <property type="entry name" value="RND_pump_MFP"/>
</dbReference>
<dbReference type="Gene3D" id="1.10.287.470">
    <property type="entry name" value="Helix hairpin bin"/>
    <property type="match status" value="1"/>
</dbReference>
<accession>A0A3M8D3F2</accession>
<sequence>MKNKWLTVLLLSGLVVTTAACSQKDNPTAQQAPVDTKQVEAMAVKPEKVGRISELSATLQPYEEATISFEVGGRITQLAKEEGDAVKAGEVLASLDSQDYSLQLALADTTVKQSGAVLSKVNNGAREQELLQAKLLVDKATIGYQKAQDDFNRVQKLFKEQAVSQNDLDNAKDALDIAQKDLESAKQSYSLTTQGARVEDKAAQRSTYDQALVAKQQAARTLSKTQLASPIQGTILAKLNAAGQLVGAGAPVYKIGMIDTLKTVLPVPDYEIGAWKVGDSVDVALYDQKRSGKVAKIYPATNESTGTIGVEITIPNPKHDWFAGQVIKASKTIEGKTGIFVPAAAVISQGEAQPYVFVVNGGKAVKTSVTIGVLIQNKLEITSGLKEGEQLVTKGADRLFDGDAIELTGGAKQ</sequence>
<proteinExistence type="inferred from homology"/>
<comment type="similarity">
    <text evidence="1">Belongs to the membrane fusion protein (MFP) (TC 8.A.1) family.</text>
</comment>